<proteinExistence type="predicted"/>
<accession>A0A8H3QTU7</accession>
<sequence length="250" mass="29180">MDVETEQSINILHNKISDEPTSDNEFILITNKFSIFKGKKYSKIDDSWKDENQPDISSVLSKFSSKLNLNDDDNYDTNKIQLLEDENVHLKNEIEKLNNKIQSLGEDKKEEINLNDDDNYDTNKIQLLEDENVHLKNEIEKLNNKIQSLGEDKKEIVKRKVSGKHASQRTMKETIIKFYNNYKAYDQNYEDFNEFSKHTRKNAWKKCDIPPTFWETVNVSTWESILQSLNLKNDITDDDSEESGNSEGAS</sequence>
<dbReference type="EMBL" id="BLAL01000208">
    <property type="protein sequence ID" value="GES91953.1"/>
    <property type="molecule type" value="Genomic_DNA"/>
</dbReference>
<gene>
    <name evidence="2" type="ORF">RCL2_001875100</name>
</gene>
<keyword evidence="1" id="KW-0175">Coiled coil</keyword>
<comment type="caution">
    <text evidence="2">The sequence shown here is derived from an EMBL/GenBank/DDBJ whole genome shotgun (WGS) entry which is preliminary data.</text>
</comment>
<dbReference type="OrthoDB" id="10645654at2759"/>
<dbReference type="Proteomes" id="UP000615446">
    <property type="component" value="Unassembled WGS sequence"/>
</dbReference>
<protein>
    <submittedName>
        <fullName evidence="2">Uncharacterized protein</fullName>
    </submittedName>
</protein>
<dbReference type="AlphaFoldDB" id="A0A8H3QTU7"/>
<organism evidence="2 3">
    <name type="scientific">Rhizophagus clarus</name>
    <dbReference type="NCBI Taxonomy" id="94130"/>
    <lineage>
        <taxon>Eukaryota</taxon>
        <taxon>Fungi</taxon>
        <taxon>Fungi incertae sedis</taxon>
        <taxon>Mucoromycota</taxon>
        <taxon>Glomeromycotina</taxon>
        <taxon>Glomeromycetes</taxon>
        <taxon>Glomerales</taxon>
        <taxon>Glomeraceae</taxon>
        <taxon>Rhizophagus</taxon>
    </lineage>
</organism>
<evidence type="ECO:0000313" key="2">
    <source>
        <dbReference type="EMBL" id="GES91953.1"/>
    </source>
</evidence>
<evidence type="ECO:0000256" key="1">
    <source>
        <dbReference type="SAM" id="Coils"/>
    </source>
</evidence>
<feature type="coiled-coil region" evidence="1">
    <location>
        <begin position="80"/>
        <end position="159"/>
    </location>
</feature>
<name>A0A8H3QTU7_9GLOM</name>
<evidence type="ECO:0000313" key="3">
    <source>
        <dbReference type="Proteomes" id="UP000615446"/>
    </source>
</evidence>
<reference evidence="2" key="1">
    <citation type="submission" date="2019-10" db="EMBL/GenBank/DDBJ databases">
        <title>Conservation and host-specific expression of non-tandemly repeated heterogenous ribosome RNA gene in arbuscular mycorrhizal fungi.</title>
        <authorList>
            <person name="Maeda T."/>
            <person name="Kobayashi Y."/>
            <person name="Nakagawa T."/>
            <person name="Ezawa T."/>
            <person name="Yamaguchi K."/>
            <person name="Bino T."/>
            <person name="Nishimoto Y."/>
            <person name="Shigenobu S."/>
            <person name="Kawaguchi M."/>
        </authorList>
    </citation>
    <scope>NUCLEOTIDE SEQUENCE</scope>
    <source>
        <strain evidence="2">HR1</strain>
    </source>
</reference>